<evidence type="ECO:0000313" key="2">
    <source>
        <dbReference type="EMBL" id="GIL66733.1"/>
    </source>
</evidence>
<reference evidence="2" key="1">
    <citation type="journal article" date="2021" name="Proc. Natl. Acad. Sci. U.S.A.">
        <title>Three genomes in the algal genus Volvox reveal the fate of a haploid sex-determining region after a transition to homothallism.</title>
        <authorList>
            <person name="Yamamoto K."/>
            <person name="Hamaji T."/>
            <person name="Kawai-Toyooka H."/>
            <person name="Matsuzaki R."/>
            <person name="Takahashi F."/>
            <person name="Nishimura Y."/>
            <person name="Kawachi M."/>
            <person name="Noguchi H."/>
            <person name="Minakuchi Y."/>
            <person name="Umen J.G."/>
            <person name="Toyoda A."/>
            <person name="Nozaki H."/>
        </authorList>
    </citation>
    <scope>NUCLEOTIDE SEQUENCE</scope>
    <source>
        <strain evidence="2">NIES-3780</strain>
    </source>
</reference>
<evidence type="ECO:0000256" key="1">
    <source>
        <dbReference type="SAM" id="Coils"/>
    </source>
</evidence>
<feature type="non-terminal residue" evidence="2">
    <location>
        <position position="1"/>
    </location>
</feature>
<gene>
    <name evidence="2" type="ORF">Vafri_20211</name>
</gene>
<comment type="caution">
    <text evidence="2">The sequence shown here is derived from an EMBL/GenBank/DDBJ whole genome shotgun (WGS) entry which is preliminary data.</text>
</comment>
<dbReference type="Proteomes" id="UP000747399">
    <property type="component" value="Unassembled WGS sequence"/>
</dbReference>
<dbReference type="EMBL" id="BNCO01000089">
    <property type="protein sequence ID" value="GIL66733.1"/>
    <property type="molecule type" value="Genomic_DNA"/>
</dbReference>
<accession>A0A8J4FAG7</accession>
<name>A0A8J4FAG7_9CHLO</name>
<dbReference type="AlphaFoldDB" id="A0A8J4FAG7"/>
<proteinExistence type="predicted"/>
<organism evidence="2 3">
    <name type="scientific">Volvox africanus</name>
    <dbReference type="NCBI Taxonomy" id="51714"/>
    <lineage>
        <taxon>Eukaryota</taxon>
        <taxon>Viridiplantae</taxon>
        <taxon>Chlorophyta</taxon>
        <taxon>core chlorophytes</taxon>
        <taxon>Chlorophyceae</taxon>
        <taxon>CS clade</taxon>
        <taxon>Chlamydomonadales</taxon>
        <taxon>Volvocaceae</taxon>
        <taxon>Volvox</taxon>
    </lineage>
</organism>
<keyword evidence="3" id="KW-1185">Reference proteome</keyword>
<protein>
    <submittedName>
        <fullName evidence="2">Uncharacterized protein</fullName>
    </submittedName>
</protein>
<sequence>TLYRIACPGPSYTSDFMKRLSQSTLFRNAVRQTSFIRRTELTQQAGFIGRSARESANSNAQWLKRLDHKDEQIDNLHAQVNNLNAVLRQSLEEKINLMEEKVNLMVENIQLKSELKAANYRLLGLLGKRNLRGAVEFIAASHLTKPSNQWAGVQVKLNDLLRDKAFKVMLKNIGQAQNLRELDMKGCFTNIYHTLSKDMHGSLPDLVICSTDFSPSEVAILVALFEMFSIQYEMRDGLGNVITYETQPRRVLD</sequence>
<feature type="coiled-coil region" evidence="1">
    <location>
        <begin position="66"/>
        <end position="108"/>
    </location>
</feature>
<keyword evidence="1" id="KW-0175">Coiled coil</keyword>
<evidence type="ECO:0000313" key="3">
    <source>
        <dbReference type="Proteomes" id="UP000747399"/>
    </source>
</evidence>